<reference evidence="8 9" key="1">
    <citation type="submission" date="2019-06" db="EMBL/GenBank/DDBJ databases">
        <title>Sequencing the genomes of 1000 actinobacteria strains.</title>
        <authorList>
            <person name="Klenk H.-P."/>
        </authorList>
    </citation>
    <scope>NUCLEOTIDE SEQUENCE [LARGE SCALE GENOMIC DNA]</scope>
    <source>
        <strain evidence="8 9">DSM 45679</strain>
    </source>
</reference>
<comment type="caution">
    <text evidence="8">The sequence shown here is derived from an EMBL/GenBank/DDBJ whole genome shotgun (WGS) entry which is preliminary data.</text>
</comment>
<name>A0A542CT83_AMYCI</name>
<feature type="transmembrane region" description="Helical" evidence="6">
    <location>
        <begin position="275"/>
        <end position="294"/>
    </location>
</feature>
<evidence type="ECO:0000256" key="6">
    <source>
        <dbReference type="SAM" id="Phobius"/>
    </source>
</evidence>
<feature type="transmembrane region" description="Helical" evidence="6">
    <location>
        <begin position="155"/>
        <end position="173"/>
    </location>
</feature>
<feature type="transmembrane region" description="Helical" evidence="6">
    <location>
        <begin position="250"/>
        <end position="269"/>
    </location>
</feature>
<dbReference type="InterPro" id="IPR050638">
    <property type="entry name" value="AA-Vitamin_Transporters"/>
</dbReference>
<dbReference type="EMBL" id="VFML01000002">
    <property type="protein sequence ID" value="TQI94029.1"/>
    <property type="molecule type" value="Genomic_DNA"/>
</dbReference>
<dbReference type="OrthoDB" id="9812547at2"/>
<keyword evidence="4 6" id="KW-1133">Transmembrane helix</keyword>
<evidence type="ECO:0000256" key="3">
    <source>
        <dbReference type="ARBA" id="ARBA00022692"/>
    </source>
</evidence>
<feature type="transmembrane region" description="Helical" evidence="6">
    <location>
        <begin position="36"/>
        <end position="58"/>
    </location>
</feature>
<accession>A0A542CT83</accession>
<evidence type="ECO:0000313" key="9">
    <source>
        <dbReference type="Proteomes" id="UP000320876"/>
    </source>
</evidence>
<comment type="similarity">
    <text evidence="2">Belongs to the EamA transporter family.</text>
</comment>
<dbReference type="AlphaFoldDB" id="A0A542CT83"/>
<keyword evidence="5 6" id="KW-0472">Membrane</keyword>
<dbReference type="SUPFAM" id="SSF103481">
    <property type="entry name" value="Multidrug resistance efflux transporter EmrE"/>
    <property type="match status" value="2"/>
</dbReference>
<keyword evidence="9" id="KW-1185">Reference proteome</keyword>
<keyword evidence="3 6" id="KW-0812">Transmembrane</keyword>
<dbReference type="InterPro" id="IPR037185">
    <property type="entry name" value="EmrE-like"/>
</dbReference>
<dbReference type="PANTHER" id="PTHR32322:SF2">
    <property type="entry name" value="EAMA DOMAIN-CONTAINING PROTEIN"/>
    <property type="match status" value="1"/>
</dbReference>
<comment type="subcellular location">
    <subcellularLocation>
        <location evidence="1">Membrane</location>
        <topology evidence="1">Multi-pass membrane protein</topology>
    </subcellularLocation>
</comment>
<dbReference type="PANTHER" id="PTHR32322">
    <property type="entry name" value="INNER MEMBRANE TRANSPORTER"/>
    <property type="match status" value="1"/>
</dbReference>
<dbReference type="RefSeq" id="WP_142003297.1">
    <property type="nucleotide sequence ID" value="NZ_VFML01000002.1"/>
</dbReference>
<evidence type="ECO:0000259" key="7">
    <source>
        <dbReference type="Pfam" id="PF00892"/>
    </source>
</evidence>
<dbReference type="InterPro" id="IPR000620">
    <property type="entry name" value="EamA_dom"/>
</dbReference>
<evidence type="ECO:0000313" key="8">
    <source>
        <dbReference type="EMBL" id="TQI94029.1"/>
    </source>
</evidence>
<feature type="domain" description="EamA" evidence="7">
    <location>
        <begin position="16"/>
        <end position="141"/>
    </location>
</feature>
<feature type="transmembrane region" description="Helical" evidence="6">
    <location>
        <begin position="185"/>
        <end position="207"/>
    </location>
</feature>
<dbReference type="GO" id="GO:0016020">
    <property type="term" value="C:membrane"/>
    <property type="evidence" value="ECO:0007669"/>
    <property type="project" value="UniProtKB-SubCell"/>
</dbReference>
<gene>
    <name evidence="8" type="ORF">FB471_6176</name>
</gene>
<feature type="domain" description="EamA" evidence="7">
    <location>
        <begin position="155"/>
        <end position="292"/>
    </location>
</feature>
<proteinExistence type="inferred from homology"/>
<evidence type="ECO:0000256" key="1">
    <source>
        <dbReference type="ARBA" id="ARBA00004141"/>
    </source>
</evidence>
<feature type="transmembrane region" description="Helical" evidence="6">
    <location>
        <begin position="7"/>
        <end position="30"/>
    </location>
</feature>
<dbReference type="Proteomes" id="UP000320876">
    <property type="component" value="Unassembled WGS sequence"/>
</dbReference>
<evidence type="ECO:0000256" key="2">
    <source>
        <dbReference type="ARBA" id="ARBA00007362"/>
    </source>
</evidence>
<feature type="transmembrane region" description="Helical" evidence="6">
    <location>
        <begin position="70"/>
        <end position="90"/>
    </location>
</feature>
<evidence type="ECO:0000256" key="5">
    <source>
        <dbReference type="ARBA" id="ARBA00023136"/>
    </source>
</evidence>
<evidence type="ECO:0000256" key="4">
    <source>
        <dbReference type="ARBA" id="ARBA00022989"/>
    </source>
</evidence>
<feature type="transmembrane region" description="Helical" evidence="6">
    <location>
        <begin position="96"/>
        <end position="114"/>
    </location>
</feature>
<organism evidence="8 9">
    <name type="scientific">Amycolatopsis cihanbeyliensis</name>
    <dbReference type="NCBI Taxonomy" id="1128664"/>
    <lineage>
        <taxon>Bacteria</taxon>
        <taxon>Bacillati</taxon>
        <taxon>Actinomycetota</taxon>
        <taxon>Actinomycetes</taxon>
        <taxon>Pseudonocardiales</taxon>
        <taxon>Pseudonocardiaceae</taxon>
        <taxon>Amycolatopsis</taxon>
    </lineage>
</organism>
<dbReference type="Pfam" id="PF00892">
    <property type="entry name" value="EamA"/>
    <property type="match status" value="2"/>
</dbReference>
<dbReference type="Gene3D" id="1.10.3730.20">
    <property type="match status" value="1"/>
</dbReference>
<feature type="transmembrane region" description="Helical" evidence="6">
    <location>
        <begin position="126"/>
        <end position="143"/>
    </location>
</feature>
<feature type="transmembrane region" description="Helical" evidence="6">
    <location>
        <begin position="219"/>
        <end position="238"/>
    </location>
</feature>
<sequence length="318" mass="32506">MGNRSWLAWSALGTVYVVWGSTYLGIRYLVDSLPPLLGAGLRFAMAGPILLALVLIFGGRSALRMTRAQLGSAALVGLLMAGGGQGILTIAETQVASGLAALLVACVPLFVLLLRRALGQRTPGGTLFGVLLGLAGLAVLLLLGSTGDGAHGSAWWGPFAVLLAALSWSIGTVATTRLPMPANPFAGSAVQLCTAGVALNVVGLLSGQRIDPDAVTTESWLALGYLVVAGSLIGYSAYVYVLHRLPVSTVATYAYVNPAIAVLLGVLIADERIGLGQLVGGALVVLAVLVVVRAERAGARPERKVSVGAGTMAPSCER</sequence>
<protein>
    <submittedName>
        <fullName evidence="8">EamA domain-containing membrane protein RarD</fullName>
    </submittedName>
</protein>